<gene>
    <name evidence="2" type="ORF">ACAOBT_LOCUS3975</name>
</gene>
<proteinExistence type="predicted"/>
<dbReference type="OrthoDB" id="8045193at2759"/>
<evidence type="ECO:0000313" key="2">
    <source>
        <dbReference type="EMBL" id="CAH1961095.1"/>
    </source>
</evidence>
<dbReference type="Proteomes" id="UP001152888">
    <property type="component" value="Unassembled WGS sequence"/>
</dbReference>
<organism evidence="2 3">
    <name type="scientific">Acanthoscelides obtectus</name>
    <name type="common">Bean weevil</name>
    <name type="synonym">Bruchus obtectus</name>
    <dbReference type="NCBI Taxonomy" id="200917"/>
    <lineage>
        <taxon>Eukaryota</taxon>
        <taxon>Metazoa</taxon>
        <taxon>Ecdysozoa</taxon>
        <taxon>Arthropoda</taxon>
        <taxon>Hexapoda</taxon>
        <taxon>Insecta</taxon>
        <taxon>Pterygota</taxon>
        <taxon>Neoptera</taxon>
        <taxon>Endopterygota</taxon>
        <taxon>Coleoptera</taxon>
        <taxon>Polyphaga</taxon>
        <taxon>Cucujiformia</taxon>
        <taxon>Chrysomeloidea</taxon>
        <taxon>Chrysomelidae</taxon>
        <taxon>Bruchinae</taxon>
        <taxon>Bruchini</taxon>
        <taxon>Acanthoscelides</taxon>
    </lineage>
</organism>
<sequence length="569" mass="65649">MDGEEVTKDCCPTILRNDVELQDNLVRLGEPPNTLAMINSIGKDNNIQGGIDYCRDIADLPIVILENPCDSKSLPLDCIDKQDLEGITLDQDTNTVYQDNLTPTLVRIKNQKGMEKNEMDESSDLSDTAYDPNYENEDSTPESDDSEVNQGEEAKEALSEKENHNTSEDRKGRKRVRNESQWAANKRKMARTAGQEYTSSRKTKIRARKLKPCCKETCKLKCHEIFSNGERQNILQSFWNEDVYYDRKIQFVASCIEETPVQRHRSRTGTREGKRSVTYIYSLTSKGSKKRVCKRFFLNTLDISQNFVDHALRKTLLGGIIKSDLRKGHIPQNKIPDEIRQGMRDINRFPFYESHYSREKSTRKYLECDLNITRMYQLYYDEALASNTLPAHIGKLWLYRDIFNTEFNLSFKMPSNDTCDKCDSFTVKLKDQVDPTQRQVLQSDYDKHIEDAQLRYSMKAADKESAKNAKNRKVIMIDLEKCLATPLLKNSQSFYSLKLWTFNLTIHDSTVNKTFCMMWDETVAGSGGNEVASAVLKWLKVSQLDPQIEELTIWSDNCPSQNRNLMMVM</sequence>
<dbReference type="PANTHER" id="PTHR10773:SF19">
    <property type="match status" value="1"/>
</dbReference>
<feature type="compositionally biased region" description="Acidic residues" evidence="1">
    <location>
        <begin position="134"/>
        <end position="147"/>
    </location>
</feature>
<comment type="caution">
    <text evidence="2">The sequence shown here is derived from an EMBL/GenBank/DDBJ whole genome shotgun (WGS) entry which is preliminary data.</text>
</comment>
<keyword evidence="3" id="KW-1185">Reference proteome</keyword>
<protein>
    <submittedName>
        <fullName evidence="2">Uncharacterized protein</fullName>
    </submittedName>
</protein>
<evidence type="ECO:0000256" key="1">
    <source>
        <dbReference type="SAM" id="MobiDB-lite"/>
    </source>
</evidence>
<accession>A0A9P0K087</accession>
<feature type="compositionally biased region" description="Basic and acidic residues" evidence="1">
    <location>
        <begin position="152"/>
        <end position="171"/>
    </location>
</feature>
<feature type="region of interest" description="Disordered" evidence="1">
    <location>
        <begin position="108"/>
        <end position="202"/>
    </location>
</feature>
<dbReference type="PANTHER" id="PTHR10773">
    <property type="entry name" value="DNA-DIRECTED RNA POLYMERASES I, II, AND III SUBUNIT RPABC2"/>
    <property type="match status" value="1"/>
</dbReference>
<dbReference type="AlphaFoldDB" id="A0A9P0K087"/>
<evidence type="ECO:0000313" key="3">
    <source>
        <dbReference type="Proteomes" id="UP001152888"/>
    </source>
</evidence>
<reference evidence="2" key="1">
    <citation type="submission" date="2022-03" db="EMBL/GenBank/DDBJ databases">
        <authorList>
            <person name="Sayadi A."/>
        </authorList>
    </citation>
    <scope>NUCLEOTIDE SEQUENCE</scope>
</reference>
<dbReference type="EMBL" id="CAKOFQ010006691">
    <property type="protein sequence ID" value="CAH1961095.1"/>
    <property type="molecule type" value="Genomic_DNA"/>
</dbReference>
<name>A0A9P0K087_ACAOB</name>